<keyword evidence="1" id="KW-0175">Coiled coil</keyword>
<evidence type="ECO:0000313" key="2">
    <source>
        <dbReference type="Ensembl" id="ENSLLTP00000020736.1"/>
    </source>
</evidence>
<dbReference type="Proteomes" id="UP000694406">
    <property type="component" value="Unplaced"/>
</dbReference>
<feature type="coiled-coil region" evidence="1">
    <location>
        <begin position="16"/>
        <end position="57"/>
    </location>
</feature>
<dbReference type="GO" id="GO:0035256">
    <property type="term" value="F:G protein-coupled glutamate receptor binding"/>
    <property type="evidence" value="ECO:0007669"/>
    <property type="project" value="InterPro"/>
</dbReference>
<sequence>DGIQWEAEFFTLQDNNNKLVAALREANANVEQWKQQLAVYQEETEALRERVAELETQRGHNSSSDIRKETCPALEELEQLVKAKDEVSSCIPDLERQNTELERRLHLAEQSLSETLSEREKMYQEVSKLAEIMDMKIFELSELRQDLAKLVESN</sequence>
<dbReference type="Gene3D" id="1.20.5.1700">
    <property type="match status" value="1"/>
</dbReference>
<evidence type="ECO:0000256" key="1">
    <source>
        <dbReference type="SAM" id="Coils"/>
    </source>
</evidence>
<evidence type="ECO:0000313" key="3">
    <source>
        <dbReference type="Proteomes" id="UP000694406"/>
    </source>
</evidence>
<accession>A0A8C5SNU6</accession>
<proteinExistence type="predicted"/>
<feature type="coiled-coil region" evidence="1">
    <location>
        <begin position="91"/>
        <end position="118"/>
    </location>
</feature>
<dbReference type="GeneTree" id="ENSGT00940000158081"/>
<reference evidence="2" key="2">
    <citation type="submission" date="2025-09" db="UniProtKB">
        <authorList>
            <consortium name="Ensembl"/>
        </authorList>
    </citation>
    <scope>IDENTIFICATION</scope>
</reference>
<dbReference type="InterPro" id="IPR045027">
    <property type="entry name" value="Homer"/>
</dbReference>
<name>A0A8C5SNU6_LATLA</name>
<reference evidence="2" key="1">
    <citation type="submission" date="2025-08" db="UniProtKB">
        <authorList>
            <consortium name="Ensembl"/>
        </authorList>
    </citation>
    <scope>IDENTIFICATION</scope>
</reference>
<dbReference type="AlphaFoldDB" id="A0A8C5SNU6"/>
<dbReference type="Ensembl" id="ENSLLTT00000021501.1">
    <property type="protein sequence ID" value="ENSLLTP00000020736.1"/>
    <property type="gene ID" value="ENSLLTG00000015509.1"/>
</dbReference>
<dbReference type="PANTHER" id="PTHR10918">
    <property type="entry name" value="HOMER"/>
    <property type="match status" value="1"/>
</dbReference>
<protein>
    <submittedName>
        <fullName evidence="2">Uncharacterized protein</fullName>
    </submittedName>
</protein>
<organism evidence="2 3">
    <name type="scientific">Laticauda laticaudata</name>
    <name type="common">Blue-ringed sea krait</name>
    <name type="synonym">Blue-lipped sea krait</name>
    <dbReference type="NCBI Taxonomy" id="8630"/>
    <lineage>
        <taxon>Eukaryota</taxon>
        <taxon>Metazoa</taxon>
        <taxon>Chordata</taxon>
        <taxon>Craniata</taxon>
        <taxon>Vertebrata</taxon>
        <taxon>Euteleostomi</taxon>
        <taxon>Lepidosauria</taxon>
        <taxon>Squamata</taxon>
        <taxon>Bifurcata</taxon>
        <taxon>Unidentata</taxon>
        <taxon>Episquamata</taxon>
        <taxon>Toxicofera</taxon>
        <taxon>Serpentes</taxon>
        <taxon>Colubroidea</taxon>
        <taxon>Elapidae</taxon>
        <taxon>Laticaudinae</taxon>
        <taxon>Laticauda</taxon>
    </lineage>
</organism>
<keyword evidence="3" id="KW-1185">Reference proteome</keyword>